<accession>A0A2G9HU96</accession>
<protein>
    <recommendedName>
        <fullName evidence="3">S-adenosyl-L-methionine-dependent methyltransferase</fullName>
    </recommendedName>
</protein>
<proteinExistence type="predicted"/>
<comment type="caution">
    <text evidence="1">The sequence shown here is derived from an EMBL/GenBank/DDBJ whole genome shotgun (WGS) entry which is preliminary data.</text>
</comment>
<evidence type="ECO:0000313" key="1">
    <source>
        <dbReference type="EMBL" id="PIN21087.1"/>
    </source>
</evidence>
<dbReference type="InterPro" id="IPR009902">
    <property type="entry name" value="DUF1442"/>
</dbReference>
<dbReference type="Pfam" id="PF07279">
    <property type="entry name" value="DUF1442"/>
    <property type="match status" value="1"/>
</dbReference>
<dbReference type="OrthoDB" id="1920785at2759"/>
<reference evidence="2" key="1">
    <citation type="journal article" date="2018" name="Gigascience">
        <title>Genome assembly of the Pink Ipe (Handroanthus impetiginosus, Bignoniaceae), a highly valued, ecologically keystone Neotropical timber forest tree.</title>
        <authorList>
            <person name="Silva-Junior O.B."/>
            <person name="Grattapaglia D."/>
            <person name="Novaes E."/>
            <person name="Collevatti R.G."/>
        </authorList>
    </citation>
    <scope>NUCLEOTIDE SEQUENCE [LARGE SCALE GENOMIC DNA]</scope>
    <source>
        <strain evidence="2">cv. UFG-1</strain>
    </source>
</reference>
<evidence type="ECO:0000313" key="2">
    <source>
        <dbReference type="Proteomes" id="UP000231279"/>
    </source>
</evidence>
<keyword evidence="2" id="KW-1185">Reference proteome</keyword>
<gene>
    <name evidence="1" type="ORF">CDL12_06225</name>
</gene>
<dbReference type="PANTHER" id="PTHR33593:SF3">
    <property type="entry name" value="DUF1442 FAMILY PROTEIN"/>
    <property type="match status" value="1"/>
</dbReference>
<evidence type="ECO:0008006" key="3">
    <source>
        <dbReference type="Google" id="ProtNLM"/>
    </source>
</evidence>
<dbReference type="PANTHER" id="PTHR33593">
    <property type="entry name" value="DUF1442 FAMILY PROTEIN"/>
    <property type="match status" value="1"/>
</dbReference>
<dbReference type="Gene3D" id="3.40.50.150">
    <property type="entry name" value="Vaccinia Virus protein VP39"/>
    <property type="match status" value="1"/>
</dbReference>
<dbReference type="InterPro" id="IPR029063">
    <property type="entry name" value="SAM-dependent_MTases_sf"/>
</dbReference>
<dbReference type="AlphaFoldDB" id="A0A2G9HU96"/>
<name>A0A2G9HU96_9LAMI</name>
<dbReference type="STRING" id="429701.A0A2G9HU96"/>
<dbReference type="Proteomes" id="UP000231279">
    <property type="component" value="Unassembled WGS sequence"/>
</dbReference>
<organism evidence="1 2">
    <name type="scientific">Handroanthus impetiginosus</name>
    <dbReference type="NCBI Taxonomy" id="429701"/>
    <lineage>
        <taxon>Eukaryota</taxon>
        <taxon>Viridiplantae</taxon>
        <taxon>Streptophyta</taxon>
        <taxon>Embryophyta</taxon>
        <taxon>Tracheophyta</taxon>
        <taxon>Spermatophyta</taxon>
        <taxon>Magnoliopsida</taxon>
        <taxon>eudicotyledons</taxon>
        <taxon>Gunneridae</taxon>
        <taxon>Pentapetalae</taxon>
        <taxon>asterids</taxon>
        <taxon>lamiids</taxon>
        <taxon>Lamiales</taxon>
        <taxon>Bignoniaceae</taxon>
        <taxon>Crescentiina</taxon>
        <taxon>Tabebuia alliance</taxon>
        <taxon>Handroanthus</taxon>
    </lineage>
</organism>
<dbReference type="EMBL" id="NKXS01001004">
    <property type="protein sequence ID" value="PIN21087.1"/>
    <property type="molecule type" value="Genomic_DNA"/>
</dbReference>
<sequence length="214" mass="23059">MEKRMTGWSPENATKAYLRAVKMVKRAMAPDAAEFISALVAGSNARLIVISCADAADSTVLALVVAAHQTGGKVVCIVSSANELKQSKETLGESAEDIEYVVGNAENLLSSEYREADCVVVDCRIKNCEGILKAAKGIGKNVMVLGYNALWMGSWRCGGFDAHLLPIGEGLVVSRAAEKTKNDEHRCGSGKRSRWVVKVDKVTGEEHVFRVRSS</sequence>